<comment type="similarity">
    <text evidence="1">Belongs to the GMC oxidoreductase family.</text>
</comment>
<dbReference type="InterPro" id="IPR007867">
    <property type="entry name" value="GMC_OxRtase_C"/>
</dbReference>
<dbReference type="Pfam" id="PF00732">
    <property type="entry name" value="GMC_oxred_N"/>
    <property type="match status" value="1"/>
</dbReference>
<dbReference type="PANTHER" id="PTHR11552">
    <property type="entry name" value="GLUCOSE-METHANOL-CHOLINE GMC OXIDOREDUCTASE"/>
    <property type="match status" value="1"/>
</dbReference>
<proteinExistence type="inferred from homology"/>
<dbReference type="InterPro" id="IPR012132">
    <property type="entry name" value="GMC_OxRdtase"/>
</dbReference>
<name>A0ABQ8GP82_9PEZI</name>
<keyword evidence="7" id="KW-1185">Reference proteome</keyword>
<comment type="caution">
    <text evidence="6">The sequence shown here is derived from an EMBL/GenBank/DDBJ whole genome shotgun (WGS) entry which is preliminary data.</text>
</comment>
<evidence type="ECO:0000313" key="7">
    <source>
        <dbReference type="Proteomes" id="UP000774617"/>
    </source>
</evidence>
<evidence type="ECO:0000256" key="2">
    <source>
        <dbReference type="SAM" id="MobiDB-lite"/>
    </source>
</evidence>
<feature type="signal peptide" evidence="3">
    <location>
        <begin position="1"/>
        <end position="16"/>
    </location>
</feature>
<organism evidence="6 7">
    <name type="scientific">Macrophomina phaseolina</name>
    <dbReference type="NCBI Taxonomy" id="35725"/>
    <lineage>
        <taxon>Eukaryota</taxon>
        <taxon>Fungi</taxon>
        <taxon>Dikarya</taxon>
        <taxon>Ascomycota</taxon>
        <taxon>Pezizomycotina</taxon>
        <taxon>Dothideomycetes</taxon>
        <taxon>Dothideomycetes incertae sedis</taxon>
        <taxon>Botryosphaeriales</taxon>
        <taxon>Botryosphaeriaceae</taxon>
        <taxon>Macrophomina</taxon>
    </lineage>
</organism>
<dbReference type="PIRSF" id="PIRSF000137">
    <property type="entry name" value="Alcohol_oxidase"/>
    <property type="match status" value="1"/>
</dbReference>
<evidence type="ECO:0000259" key="4">
    <source>
        <dbReference type="Pfam" id="PF00732"/>
    </source>
</evidence>
<dbReference type="Pfam" id="PF05199">
    <property type="entry name" value="GMC_oxred_C"/>
    <property type="match status" value="1"/>
</dbReference>
<gene>
    <name evidence="6" type="ORF">B0J12DRAFT_695715</name>
</gene>
<protein>
    <recommendedName>
        <fullName evidence="8">Glucose-methanol-choline oxidoreductase</fullName>
    </recommendedName>
</protein>
<evidence type="ECO:0000259" key="5">
    <source>
        <dbReference type="Pfam" id="PF05199"/>
    </source>
</evidence>
<accession>A0ABQ8GP82</accession>
<dbReference type="Gene3D" id="3.30.560.10">
    <property type="entry name" value="Glucose Oxidase, domain 3"/>
    <property type="match status" value="1"/>
</dbReference>
<dbReference type="InterPro" id="IPR036188">
    <property type="entry name" value="FAD/NAD-bd_sf"/>
</dbReference>
<evidence type="ECO:0000256" key="1">
    <source>
        <dbReference type="ARBA" id="ARBA00010790"/>
    </source>
</evidence>
<evidence type="ECO:0008006" key="8">
    <source>
        <dbReference type="Google" id="ProtNLM"/>
    </source>
</evidence>
<evidence type="ECO:0000313" key="6">
    <source>
        <dbReference type="EMBL" id="KAH7061572.1"/>
    </source>
</evidence>
<dbReference type="InterPro" id="IPR000172">
    <property type="entry name" value="GMC_OxRdtase_N"/>
</dbReference>
<dbReference type="EMBL" id="JAGTJR010000004">
    <property type="protein sequence ID" value="KAH7061572.1"/>
    <property type="molecule type" value="Genomic_DNA"/>
</dbReference>
<dbReference type="PANTHER" id="PTHR11552:SF115">
    <property type="entry name" value="DEHYDROGENASE XPTC-RELATED"/>
    <property type="match status" value="1"/>
</dbReference>
<dbReference type="Proteomes" id="UP000774617">
    <property type="component" value="Unassembled WGS sequence"/>
</dbReference>
<reference evidence="6 7" key="1">
    <citation type="journal article" date="2021" name="Nat. Commun.">
        <title>Genetic determinants of endophytism in the Arabidopsis root mycobiome.</title>
        <authorList>
            <person name="Mesny F."/>
            <person name="Miyauchi S."/>
            <person name="Thiergart T."/>
            <person name="Pickel B."/>
            <person name="Atanasova L."/>
            <person name="Karlsson M."/>
            <person name="Huettel B."/>
            <person name="Barry K.W."/>
            <person name="Haridas S."/>
            <person name="Chen C."/>
            <person name="Bauer D."/>
            <person name="Andreopoulos W."/>
            <person name="Pangilinan J."/>
            <person name="LaButti K."/>
            <person name="Riley R."/>
            <person name="Lipzen A."/>
            <person name="Clum A."/>
            <person name="Drula E."/>
            <person name="Henrissat B."/>
            <person name="Kohler A."/>
            <person name="Grigoriev I.V."/>
            <person name="Martin F.M."/>
            <person name="Hacquard S."/>
        </authorList>
    </citation>
    <scope>NUCLEOTIDE SEQUENCE [LARGE SCALE GENOMIC DNA]</scope>
    <source>
        <strain evidence="6 7">MPI-SDFR-AT-0080</strain>
    </source>
</reference>
<dbReference type="SUPFAM" id="SSF51905">
    <property type="entry name" value="FAD/NAD(P)-binding domain"/>
    <property type="match status" value="1"/>
</dbReference>
<keyword evidence="3" id="KW-0732">Signal</keyword>
<feature type="chain" id="PRO_5047010476" description="Glucose-methanol-choline oxidoreductase" evidence="3">
    <location>
        <begin position="17"/>
        <end position="633"/>
    </location>
</feature>
<dbReference type="SUPFAM" id="SSF54373">
    <property type="entry name" value="FAD-linked reductases, C-terminal domain"/>
    <property type="match status" value="1"/>
</dbReference>
<feature type="region of interest" description="Disordered" evidence="2">
    <location>
        <begin position="245"/>
        <end position="267"/>
    </location>
</feature>
<evidence type="ECO:0000256" key="3">
    <source>
        <dbReference type="SAM" id="SignalP"/>
    </source>
</evidence>
<sequence>MVRLLVFSLLGLGVRAQLGRHAQLIGRDASLQDEYDFVIVGGGTSGLTVADRLTEDAGISVLVVEFGPLDEAQPGVLVPGLAGGAYEQYSFNLTSAPMRGLANRSYPITAAGVVGGGTIVNGMFFDRGGAPDYDAWERLGNPGWGWDGLLPYFTKSETFTPNNESFAHEWNMSWDLSVHGSDGPVQASYAPFMYESISTPPPGAVLQVRATDFALAEYFFRAWHSLGVPTPKDPGAGSKAGVFWAPSSKDPTHQTRSSARTAHHDRAASRPNYHLLTMHAATKLLFSANVATGVEYVSRETGETGSVNARKEVVLSAGTVHTTQLLQLSGIGPESLLNSLGIDVLVDLPVGYNLQDHPTLYSSWDLADEPIPNPSYFASNLTYQNESLALYYSSGDGPYTISRGATVCFLPLANITDSATFAAITALARATNASAVYPALAVPAAVAAGYEAQKQLTIAAYASPDTSVKESSFLGGGTMTVVMLKPLSRGTIFVHTRDPLVPPAIDYGAMLAPSDMPVMLAALRKARAFMAAPAMRELRPAELAPGANLTTDAQLDAALRASLSPTFAHVCCTAPMMARDQGGVVDADLRVYGVSGLRVVDASLMPLLPATHTSSTVYAVAEKAADLIKKAYS</sequence>
<feature type="domain" description="Glucose-methanol-choline oxidoreductase N-terminal" evidence="4">
    <location>
        <begin position="35"/>
        <end position="358"/>
    </location>
</feature>
<feature type="domain" description="Glucose-methanol-choline oxidoreductase C-terminal" evidence="5">
    <location>
        <begin position="486"/>
        <end position="621"/>
    </location>
</feature>
<dbReference type="Gene3D" id="3.50.50.60">
    <property type="entry name" value="FAD/NAD(P)-binding domain"/>
    <property type="match status" value="1"/>
</dbReference>